<dbReference type="CDD" id="cd16326">
    <property type="entry name" value="LolB"/>
    <property type="match status" value="1"/>
</dbReference>
<evidence type="ECO:0000256" key="13">
    <source>
        <dbReference type="SAM" id="SignalP"/>
    </source>
</evidence>
<evidence type="ECO:0000256" key="4">
    <source>
        <dbReference type="ARBA" id="ARBA00016202"/>
    </source>
</evidence>
<evidence type="ECO:0000313" key="14">
    <source>
        <dbReference type="EMBL" id="RVU29971.1"/>
    </source>
</evidence>
<comment type="similarity">
    <text evidence="2">Belongs to the LolB family.</text>
</comment>
<dbReference type="AlphaFoldDB" id="A0A437Q645"/>
<dbReference type="GO" id="GO:0015031">
    <property type="term" value="P:protein transport"/>
    <property type="evidence" value="ECO:0007669"/>
    <property type="project" value="UniProtKB-KW"/>
</dbReference>
<keyword evidence="10" id="KW-0143">Chaperone</keyword>
<comment type="caution">
    <text evidence="14">The sequence shown here is derived from an EMBL/GenBank/DDBJ whole genome shotgun (WGS) entry which is preliminary data.</text>
</comment>
<evidence type="ECO:0000313" key="15">
    <source>
        <dbReference type="Proteomes" id="UP000282818"/>
    </source>
</evidence>
<dbReference type="InterPro" id="IPR029046">
    <property type="entry name" value="LolA/LolB/LppX"/>
</dbReference>
<dbReference type="NCBIfam" id="TIGR00548">
    <property type="entry name" value="lolB"/>
    <property type="match status" value="1"/>
</dbReference>
<sequence length="204" mass="22350">MKFSLTRVIGTLLVATVFAGCSSAPPQVVEPSVSAPPPGWQQQYDQLLALESWALQGKIGIRTADDSASAGVSWKQQQDRFNITLAGPFGQGATISGSRRDATLEVSGQQPISAGSPEELLAYQFGWEFPVQAARYWVKGAPAPESSYQAKFNSQGLAELDQNGWHIQYRNYVDNGQLKLPTKVVLTRDELKLTLLVRNWQKGL</sequence>
<dbReference type="Pfam" id="PF03550">
    <property type="entry name" value="LolB"/>
    <property type="match status" value="1"/>
</dbReference>
<keyword evidence="5" id="KW-0813">Transport</keyword>
<keyword evidence="9" id="KW-0564">Palmitate</keyword>
<evidence type="ECO:0000256" key="11">
    <source>
        <dbReference type="ARBA" id="ARBA00023237"/>
    </source>
</evidence>
<evidence type="ECO:0000256" key="6">
    <source>
        <dbReference type="ARBA" id="ARBA00022729"/>
    </source>
</evidence>
<comment type="subunit">
    <text evidence="3">Monomer.</text>
</comment>
<dbReference type="RefSeq" id="WP_127694756.1">
    <property type="nucleotide sequence ID" value="NZ_SACQ01000006.1"/>
</dbReference>
<keyword evidence="11" id="KW-0998">Cell outer membrane</keyword>
<dbReference type="Gene3D" id="2.50.20.10">
    <property type="entry name" value="Lipoprotein localisation LolA/LolB/LppX"/>
    <property type="match status" value="1"/>
</dbReference>
<reference evidence="14 15" key="1">
    <citation type="submission" date="2019-01" db="EMBL/GenBank/DDBJ databases">
        <authorList>
            <person name="Chen W.-M."/>
        </authorList>
    </citation>
    <scope>NUCLEOTIDE SEQUENCE [LARGE SCALE GENOMIC DNA]</scope>
    <source>
        <strain evidence="14 15">HPM-16</strain>
    </source>
</reference>
<dbReference type="EMBL" id="SACQ01000006">
    <property type="protein sequence ID" value="RVU29971.1"/>
    <property type="molecule type" value="Genomic_DNA"/>
</dbReference>
<evidence type="ECO:0000256" key="5">
    <source>
        <dbReference type="ARBA" id="ARBA00022448"/>
    </source>
</evidence>
<dbReference type="GO" id="GO:0009279">
    <property type="term" value="C:cell outer membrane"/>
    <property type="evidence" value="ECO:0007669"/>
    <property type="project" value="UniProtKB-SubCell"/>
</dbReference>
<comment type="subcellular location">
    <subcellularLocation>
        <location evidence="1">Cell outer membrane</location>
        <topology evidence="1">Lipid-anchor</topology>
    </subcellularLocation>
</comment>
<evidence type="ECO:0000256" key="1">
    <source>
        <dbReference type="ARBA" id="ARBA00004459"/>
    </source>
</evidence>
<keyword evidence="8" id="KW-0472">Membrane</keyword>
<evidence type="ECO:0000256" key="3">
    <source>
        <dbReference type="ARBA" id="ARBA00011245"/>
    </source>
</evidence>
<keyword evidence="12 14" id="KW-0449">Lipoprotein</keyword>
<protein>
    <recommendedName>
        <fullName evidence="4">Outer-membrane lipoprotein LolB</fullName>
    </recommendedName>
</protein>
<keyword evidence="15" id="KW-1185">Reference proteome</keyword>
<dbReference type="PROSITE" id="PS51257">
    <property type="entry name" value="PROKAR_LIPOPROTEIN"/>
    <property type="match status" value="1"/>
</dbReference>
<feature type="signal peptide" evidence="13">
    <location>
        <begin position="1"/>
        <end position="19"/>
    </location>
</feature>
<evidence type="ECO:0000256" key="10">
    <source>
        <dbReference type="ARBA" id="ARBA00023186"/>
    </source>
</evidence>
<evidence type="ECO:0000256" key="12">
    <source>
        <dbReference type="ARBA" id="ARBA00023288"/>
    </source>
</evidence>
<proteinExistence type="inferred from homology"/>
<dbReference type="SUPFAM" id="SSF89392">
    <property type="entry name" value="Prokaryotic lipoproteins and lipoprotein localization factors"/>
    <property type="match status" value="1"/>
</dbReference>
<evidence type="ECO:0000256" key="7">
    <source>
        <dbReference type="ARBA" id="ARBA00022927"/>
    </source>
</evidence>
<accession>A0A437Q645</accession>
<keyword evidence="6 13" id="KW-0732">Signal</keyword>
<feature type="chain" id="PRO_5019434216" description="Outer-membrane lipoprotein LolB" evidence="13">
    <location>
        <begin position="20"/>
        <end position="204"/>
    </location>
</feature>
<evidence type="ECO:0000256" key="2">
    <source>
        <dbReference type="ARBA" id="ARBA00009696"/>
    </source>
</evidence>
<dbReference type="InterPro" id="IPR004565">
    <property type="entry name" value="OM_lipoprot_LolB"/>
</dbReference>
<dbReference type="Proteomes" id="UP000282818">
    <property type="component" value="Unassembled WGS sequence"/>
</dbReference>
<evidence type="ECO:0000256" key="8">
    <source>
        <dbReference type="ARBA" id="ARBA00023136"/>
    </source>
</evidence>
<organism evidence="14 15">
    <name type="scientific">Neptunomonas marina</name>
    <dbReference type="NCBI Taxonomy" id="1815562"/>
    <lineage>
        <taxon>Bacteria</taxon>
        <taxon>Pseudomonadati</taxon>
        <taxon>Pseudomonadota</taxon>
        <taxon>Gammaproteobacteria</taxon>
        <taxon>Oceanospirillales</taxon>
        <taxon>Oceanospirillaceae</taxon>
        <taxon>Neptunomonas</taxon>
    </lineage>
</organism>
<gene>
    <name evidence="14" type="primary">lolB</name>
    <name evidence="14" type="ORF">EOE65_12995</name>
</gene>
<evidence type="ECO:0000256" key="9">
    <source>
        <dbReference type="ARBA" id="ARBA00023139"/>
    </source>
</evidence>
<name>A0A437Q645_9GAMM</name>
<keyword evidence="7" id="KW-0653">Protein transport</keyword>